<protein>
    <submittedName>
        <fullName evidence="1">Uncharacterized protein</fullName>
    </submittedName>
</protein>
<dbReference type="Proteomes" id="UP000193087">
    <property type="component" value="Unassembled WGS sequence"/>
</dbReference>
<accession>A0A1X2B7D5</accession>
<comment type="caution">
    <text evidence="1">The sequence shown here is derived from an EMBL/GenBank/DDBJ whole genome shotgun (WGS) entry which is preliminary data.</text>
</comment>
<organism evidence="1 2">
    <name type="scientific">Mycobacterium riyadhense</name>
    <dbReference type="NCBI Taxonomy" id="486698"/>
    <lineage>
        <taxon>Bacteria</taxon>
        <taxon>Bacillati</taxon>
        <taxon>Actinomycetota</taxon>
        <taxon>Actinomycetes</taxon>
        <taxon>Mycobacteriales</taxon>
        <taxon>Mycobacteriaceae</taxon>
        <taxon>Mycobacterium</taxon>
    </lineage>
</organism>
<reference evidence="1 2" key="1">
    <citation type="submission" date="2016-01" db="EMBL/GenBank/DDBJ databases">
        <title>The new phylogeny of the genus Mycobacterium.</title>
        <authorList>
            <person name="Tarcisio F."/>
            <person name="Conor M."/>
            <person name="Antonella G."/>
            <person name="Elisabetta G."/>
            <person name="Giulia F.S."/>
            <person name="Sara T."/>
            <person name="Anna F."/>
            <person name="Clotilde B."/>
            <person name="Roberto B."/>
            <person name="Veronica D.S."/>
            <person name="Fabio R."/>
            <person name="Monica P."/>
            <person name="Olivier J."/>
            <person name="Enrico T."/>
            <person name="Nicola S."/>
        </authorList>
    </citation>
    <scope>NUCLEOTIDE SEQUENCE [LARGE SCALE GENOMIC DNA]</scope>
    <source>
        <strain evidence="1 2">DSM 45176</strain>
    </source>
</reference>
<dbReference type="AlphaFoldDB" id="A0A1X2B7D5"/>
<evidence type="ECO:0000313" key="1">
    <source>
        <dbReference type="EMBL" id="ORW59626.1"/>
    </source>
</evidence>
<dbReference type="OrthoDB" id="3425454at2"/>
<dbReference type="GeneID" id="93496533"/>
<proteinExistence type="predicted"/>
<name>A0A1X2B7D5_9MYCO</name>
<keyword evidence="2" id="KW-1185">Reference proteome</keyword>
<gene>
    <name evidence="1" type="ORF">AWC22_06015</name>
</gene>
<sequence>MTVAAFVLGVVATVLAAASLAWQLAAFRLRGAQPKLTPVVGLLTPHGLVTNDAGSNASDALARAADQLQPGRFVLGVKVVNTGRAPFHVDEWAIRAEKDGTSLGPGEAPDGGARVPHDIPPGASAIFITDMQHAQRFADVTKGLAGLPIVLTVSSGARTYVTKPVAPELFSLGKS</sequence>
<evidence type="ECO:0000313" key="2">
    <source>
        <dbReference type="Proteomes" id="UP000193087"/>
    </source>
</evidence>
<dbReference type="EMBL" id="LQPQ01000241">
    <property type="protein sequence ID" value="ORW59626.1"/>
    <property type="molecule type" value="Genomic_DNA"/>
</dbReference>
<dbReference type="RefSeq" id="WP_085253258.1">
    <property type="nucleotide sequence ID" value="NZ_CAJMWJ010000001.1"/>
</dbReference>